<gene>
    <name evidence="3" type="ORF">BdWA1_002540</name>
</gene>
<evidence type="ECO:0000256" key="1">
    <source>
        <dbReference type="SAM" id="Coils"/>
    </source>
</evidence>
<comment type="caution">
    <text evidence="3">The sequence shown here is derived from an EMBL/GenBank/DDBJ whole genome shotgun (WGS) entry which is preliminary data.</text>
</comment>
<protein>
    <submittedName>
        <fullName evidence="3">Protein kinase-like domain superfamily</fullName>
    </submittedName>
</protein>
<dbReference type="EMBL" id="JALLKP010000003">
    <property type="protein sequence ID" value="KAK2195942.1"/>
    <property type="molecule type" value="Genomic_DNA"/>
</dbReference>
<sequence>MAGADETILFAVVKILADRGLKKTLKRLRKETQIDSLRVENIPIGLQNVNLDEFFEVLAKDPKQKKRNRAKNADNTQNTSPLKIGSSPKFENLTPTSQDSCDSSLAKNDSGTPFKRIKDEFWLQKIDKEELKRNDFRRDDLYSLKAAKELSAVSSIAAFLLLGQRKGFSASKSQKEESFMERECLLHTVIAIDTNICTNEMGSKLVPLDAEEIEWPNILEPLVYVSGSSPFGWSWKVLYARQQYMQSLIDKLQNLERDIRHYERRQYRLSEKIKLAEENGVDGWEYEAEIAQLDVLINEAKQQIINVENELKEMRQRYDNEPLNDQEQKQVIRIKSNLDEYMALPRIEGQHGALRIKDAIKLVRNRSPFAKTWSIMVVSMAMNKGSVGNFLCCIPNTLPNYKMQDAVILSNLKEHIKLMSFLESKGIGHFAIKPNNLVISPDGTKLLLVDFCPESIFKERCFKIAKNHIDMPEFKCPVFECILSKDALIASVDAQQIIKTEVPHFNDLSLENVIDVFKHKHDVFCMGLVYYCIMALKPVFVIHLYKCQTPAPTFDGIIEEISEIKPHYDKGKKLQI</sequence>
<dbReference type="GO" id="GO:0016301">
    <property type="term" value="F:kinase activity"/>
    <property type="evidence" value="ECO:0007669"/>
    <property type="project" value="UniProtKB-KW"/>
</dbReference>
<organism evidence="3 4">
    <name type="scientific">Babesia duncani</name>
    <dbReference type="NCBI Taxonomy" id="323732"/>
    <lineage>
        <taxon>Eukaryota</taxon>
        <taxon>Sar</taxon>
        <taxon>Alveolata</taxon>
        <taxon>Apicomplexa</taxon>
        <taxon>Aconoidasida</taxon>
        <taxon>Piroplasmida</taxon>
        <taxon>Babesiidae</taxon>
        <taxon>Babesia</taxon>
    </lineage>
</organism>
<dbReference type="AlphaFoldDB" id="A0AAD9UNM1"/>
<proteinExistence type="predicted"/>
<reference evidence="3" key="1">
    <citation type="journal article" date="2023" name="Nat. Microbiol.">
        <title>Babesia duncani multi-omics identifies virulence factors and drug targets.</title>
        <authorList>
            <person name="Singh P."/>
            <person name="Lonardi S."/>
            <person name="Liang Q."/>
            <person name="Vydyam P."/>
            <person name="Khabirova E."/>
            <person name="Fang T."/>
            <person name="Gihaz S."/>
            <person name="Thekkiniath J."/>
            <person name="Munshi M."/>
            <person name="Abel S."/>
            <person name="Ciampossin L."/>
            <person name="Batugedara G."/>
            <person name="Gupta M."/>
            <person name="Lu X.M."/>
            <person name="Lenz T."/>
            <person name="Chakravarty S."/>
            <person name="Cornillot E."/>
            <person name="Hu Y."/>
            <person name="Ma W."/>
            <person name="Gonzalez L.M."/>
            <person name="Sanchez S."/>
            <person name="Estrada K."/>
            <person name="Sanchez-Flores A."/>
            <person name="Montero E."/>
            <person name="Harb O.S."/>
            <person name="Le Roch K.G."/>
            <person name="Mamoun C.B."/>
        </authorList>
    </citation>
    <scope>NUCLEOTIDE SEQUENCE</scope>
    <source>
        <strain evidence="3">WA1</strain>
    </source>
</reference>
<feature type="compositionally biased region" description="Polar residues" evidence="2">
    <location>
        <begin position="93"/>
        <end position="107"/>
    </location>
</feature>
<dbReference type="GeneID" id="94336837"/>
<keyword evidence="1" id="KW-0175">Coiled coil</keyword>
<feature type="region of interest" description="Disordered" evidence="2">
    <location>
        <begin position="62"/>
        <end position="107"/>
    </location>
</feature>
<evidence type="ECO:0000256" key="2">
    <source>
        <dbReference type="SAM" id="MobiDB-lite"/>
    </source>
</evidence>
<accession>A0AAD9UNM1</accession>
<dbReference type="Gene3D" id="1.10.510.10">
    <property type="entry name" value="Transferase(Phosphotransferase) domain 1"/>
    <property type="match status" value="1"/>
</dbReference>
<name>A0AAD9UNM1_9APIC</name>
<feature type="coiled-coil region" evidence="1">
    <location>
        <begin position="245"/>
        <end position="317"/>
    </location>
</feature>
<evidence type="ECO:0000313" key="4">
    <source>
        <dbReference type="Proteomes" id="UP001214638"/>
    </source>
</evidence>
<dbReference type="SUPFAM" id="SSF56112">
    <property type="entry name" value="Protein kinase-like (PK-like)"/>
    <property type="match status" value="1"/>
</dbReference>
<dbReference type="InterPro" id="IPR011009">
    <property type="entry name" value="Kinase-like_dom_sf"/>
</dbReference>
<dbReference type="KEGG" id="bdw:94336837"/>
<evidence type="ECO:0000313" key="3">
    <source>
        <dbReference type="EMBL" id="KAK2195942.1"/>
    </source>
</evidence>
<keyword evidence="3" id="KW-0808">Transferase</keyword>
<dbReference type="Proteomes" id="UP001214638">
    <property type="component" value="Unassembled WGS sequence"/>
</dbReference>
<dbReference type="RefSeq" id="XP_067802784.1">
    <property type="nucleotide sequence ID" value="XM_067947562.1"/>
</dbReference>
<keyword evidence="4" id="KW-1185">Reference proteome</keyword>
<keyword evidence="3" id="KW-0418">Kinase</keyword>